<comment type="caution">
    <text evidence="2">The sequence shown here is derived from an EMBL/GenBank/DDBJ whole genome shotgun (WGS) entry which is preliminary data.</text>
</comment>
<proteinExistence type="predicted"/>
<name>A0ABD4UCL8_9BURK</name>
<organism evidence="2 3">
    <name type="scientific">Burkholderia cenocepacia</name>
    <dbReference type="NCBI Taxonomy" id="95486"/>
    <lineage>
        <taxon>Bacteria</taxon>
        <taxon>Pseudomonadati</taxon>
        <taxon>Pseudomonadota</taxon>
        <taxon>Betaproteobacteria</taxon>
        <taxon>Burkholderiales</taxon>
        <taxon>Burkholderiaceae</taxon>
        <taxon>Burkholderia</taxon>
        <taxon>Burkholderia cepacia complex</taxon>
    </lineage>
</organism>
<reference evidence="2 3" key="1">
    <citation type="journal article" date="2017" name="Front. Microbiol.">
        <title>Genomics reveals a unique clone of Burkholderia cenocepacia harbouring an actively excising novel genomic island.</title>
        <authorList>
            <person name="Patil P."/>
            <person name="Mali S."/>
            <person name="Midha S."/>
            <person name="Gautam V."/>
            <person name="Dash L."/>
            <person name="Kumar S."/>
            <person name="Shastri J."/>
            <person name="Singhal L."/>
            <person name="Patil P.B."/>
        </authorList>
    </citation>
    <scope>NUCLEOTIDE SEQUENCE [LARGE SCALE GENOMIC DNA]</scope>
    <source>
        <strain evidence="2 3">BC-19</strain>
    </source>
</reference>
<sequence>MFFMILKILFFMAIFGLLWRIAKFFKLHWLLKGFSKIVSIKDIVALPHNVMLLIAENKSKQASTQPVSKISETEPNSGIQSLQQSVDKIAATKHEQEATTATHDEGAK</sequence>
<dbReference type="Proteomes" id="UP000191686">
    <property type="component" value="Unassembled WGS sequence"/>
</dbReference>
<dbReference type="RefSeq" id="WP_080323429.1">
    <property type="nucleotide sequence ID" value="NZ_JYMX02000008.1"/>
</dbReference>
<evidence type="ECO:0000313" key="2">
    <source>
        <dbReference type="EMBL" id="MCW3712070.1"/>
    </source>
</evidence>
<feature type="compositionally biased region" description="Polar residues" evidence="1">
    <location>
        <begin position="60"/>
        <end position="81"/>
    </location>
</feature>
<accession>A0ABD4UCL8</accession>
<evidence type="ECO:0000313" key="3">
    <source>
        <dbReference type="Proteomes" id="UP000191686"/>
    </source>
</evidence>
<dbReference type="EMBL" id="JYMX02000008">
    <property type="protein sequence ID" value="MCW3712070.1"/>
    <property type="molecule type" value="Genomic_DNA"/>
</dbReference>
<protein>
    <submittedName>
        <fullName evidence="2">Uncharacterized protein</fullName>
    </submittedName>
</protein>
<evidence type="ECO:0000256" key="1">
    <source>
        <dbReference type="SAM" id="MobiDB-lite"/>
    </source>
</evidence>
<gene>
    <name evidence="2" type="ORF">UE95_012310</name>
</gene>
<feature type="region of interest" description="Disordered" evidence="1">
    <location>
        <begin position="59"/>
        <end position="81"/>
    </location>
</feature>
<reference evidence="2 3" key="2">
    <citation type="journal article" date="2017" name="Front. Microbiol.">
        <title>Genomics Reveals a Unique Clone of Burkholderia cenocepacia Harboring an Actively Excising Novel Genomic Island.</title>
        <authorList>
            <person name="Patil P.P."/>
            <person name="Mali S."/>
            <person name="Midha S."/>
            <person name="Gautam V."/>
            <person name="Dash L."/>
            <person name="Kumar S."/>
            <person name="Shastri J."/>
            <person name="Singhal L."/>
            <person name="Patil P.B."/>
        </authorList>
    </citation>
    <scope>NUCLEOTIDE SEQUENCE [LARGE SCALE GENOMIC DNA]</scope>
    <source>
        <strain evidence="2 3">BC-19</strain>
    </source>
</reference>
<dbReference type="AlphaFoldDB" id="A0ABD4UCL8"/>